<dbReference type="PANTHER" id="PTHR30085:SF2">
    <property type="entry name" value="GLUTAMATE_ASPARTATE IMPORT SOLUTE-BINDING PROTEIN"/>
    <property type="match status" value="1"/>
</dbReference>
<evidence type="ECO:0000256" key="3">
    <source>
        <dbReference type="ARBA" id="ARBA00022448"/>
    </source>
</evidence>
<dbReference type="FunFam" id="3.40.190.10:FF:000052">
    <property type="entry name" value="Amino acid ABC transporter substrate-binding protein"/>
    <property type="match status" value="1"/>
</dbReference>
<feature type="signal peptide" evidence="7">
    <location>
        <begin position="1"/>
        <end position="22"/>
    </location>
</feature>
<dbReference type="GO" id="GO:0006865">
    <property type="term" value="P:amino acid transport"/>
    <property type="evidence" value="ECO:0007669"/>
    <property type="project" value="UniProtKB-KW"/>
</dbReference>
<accession>A0A916UND2</accession>
<keyword evidence="10" id="KW-1185">Reference proteome</keyword>
<dbReference type="AlphaFoldDB" id="A0A916UND2"/>
<feature type="chain" id="PRO_5037599730" evidence="7">
    <location>
        <begin position="23"/>
        <end position="315"/>
    </location>
</feature>
<gene>
    <name evidence="9" type="ORF">GCM10011396_29250</name>
</gene>
<proteinExistence type="inferred from homology"/>
<evidence type="ECO:0000256" key="2">
    <source>
        <dbReference type="ARBA" id="ARBA00010333"/>
    </source>
</evidence>
<protein>
    <submittedName>
        <fullName evidence="9">Amino acid ABC transporter substrate-binding protein</fullName>
    </submittedName>
</protein>
<organism evidence="9 10">
    <name type="scientific">Undibacterium terreum</name>
    <dbReference type="NCBI Taxonomy" id="1224302"/>
    <lineage>
        <taxon>Bacteria</taxon>
        <taxon>Pseudomonadati</taxon>
        <taxon>Pseudomonadota</taxon>
        <taxon>Betaproteobacteria</taxon>
        <taxon>Burkholderiales</taxon>
        <taxon>Oxalobacteraceae</taxon>
        <taxon>Undibacterium</taxon>
    </lineage>
</organism>
<dbReference type="RefSeq" id="WP_188566742.1">
    <property type="nucleotide sequence ID" value="NZ_BMED01000002.1"/>
</dbReference>
<evidence type="ECO:0000313" key="10">
    <source>
        <dbReference type="Proteomes" id="UP000637423"/>
    </source>
</evidence>
<dbReference type="PANTHER" id="PTHR30085">
    <property type="entry name" value="AMINO ACID ABC TRANSPORTER PERMEASE"/>
    <property type="match status" value="1"/>
</dbReference>
<comment type="caution">
    <text evidence="9">The sequence shown here is derived from an EMBL/GenBank/DDBJ whole genome shotgun (WGS) entry which is preliminary data.</text>
</comment>
<comment type="similarity">
    <text evidence="2">Belongs to the bacterial solute-binding protein 3 family.</text>
</comment>
<evidence type="ECO:0000256" key="7">
    <source>
        <dbReference type="SAM" id="SignalP"/>
    </source>
</evidence>
<keyword evidence="4 7" id="KW-0732">Signal</keyword>
<evidence type="ECO:0000313" key="9">
    <source>
        <dbReference type="EMBL" id="GGC80122.1"/>
    </source>
</evidence>
<dbReference type="Pfam" id="PF00497">
    <property type="entry name" value="SBP_bac_3"/>
    <property type="match status" value="1"/>
</dbReference>
<dbReference type="CDD" id="cd13688">
    <property type="entry name" value="PBP2_GltI_DEBP"/>
    <property type="match status" value="1"/>
</dbReference>
<dbReference type="Gene3D" id="3.40.190.10">
    <property type="entry name" value="Periplasmic binding protein-like II"/>
    <property type="match status" value="2"/>
</dbReference>
<evidence type="ECO:0000259" key="8">
    <source>
        <dbReference type="SMART" id="SM00062"/>
    </source>
</evidence>
<dbReference type="EMBL" id="BMED01000002">
    <property type="protein sequence ID" value="GGC80122.1"/>
    <property type="molecule type" value="Genomic_DNA"/>
</dbReference>
<evidence type="ECO:0000256" key="1">
    <source>
        <dbReference type="ARBA" id="ARBA00004418"/>
    </source>
</evidence>
<reference evidence="9" key="1">
    <citation type="journal article" date="2014" name="Int. J. Syst. Evol. Microbiol.">
        <title>Complete genome sequence of Corynebacterium casei LMG S-19264T (=DSM 44701T), isolated from a smear-ripened cheese.</title>
        <authorList>
            <consortium name="US DOE Joint Genome Institute (JGI-PGF)"/>
            <person name="Walter F."/>
            <person name="Albersmeier A."/>
            <person name="Kalinowski J."/>
            <person name="Ruckert C."/>
        </authorList>
    </citation>
    <scope>NUCLEOTIDE SEQUENCE</scope>
    <source>
        <strain evidence="9">CGMCC 1.10998</strain>
    </source>
</reference>
<dbReference type="InterPro" id="IPR051455">
    <property type="entry name" value="Bact_solute-bind_prot3"/>
</dbReference>
<keyword evidence="6" id="KW-0029">Amino-acid transport</keyword>
<keyword evidence="5" id="KW-0574">Periplasm</keyword>
<dbReference type="SMART" id="SM00062">
    <property type="entry name" value="PBPb"/>
    <property type="match status" value="1"/>
</dbReference>
<dbReference type="GO" id="GO:0005576">
    <property type="term" value="C:extracellular region"/>
    <property type="evidence" value="ECO:0007669"/>
    <property type="project" value="TreeGrafter"/>
</dbReference>
<keyword evidence="3" id="KW-0813">Transport</keyword>
<feature type="domain" description="Solute-binding protein family 3/N-terminal" evidence="8">
    <location>
        <begin position="36"/>
        <end position="268"/>
    </location>
</feature>
<evidence type="ECO:0000256" key="4">
    <source>
        <dbReference type="ARBA" id="ARBA00022729"/>
    </source>
</evidence>
<comment type="subcellular location">
    <subcellularLocation>
        <location evidence="1">Periplasm</location>
    </subcellularLocation>
</comment>
<name>A0A916UND2_9BURK</name>
<evidence type="ECO:0000256" key="5">
    <source>
        <dbReference type="ARBA" id="ARBA00022764"/>
    </source>
</evidence>
<dbReference type="SUPFAM" id="SSF53850">
    <property type="entry name" value="Periplasmic binding protein-like II"/>
    <property type="match status" value="1"/>
</dbReference>
<evidence type="ECO:0000256" key="6">
    <source>
        <dbReference type="ARBA" id="ARBA00022970"/>
    </source>
</evidence>
<dbReference type="InterPro" id="IPR001638">
    <property type="entry name" value="Solute-binding_3/MltF_N"/>
</dbReference>
<dbReference type="GO" id="GO:0030288">
    <property type="term" value="C:outer membrane-bounded periplasmic space"/>
    <property type="evidence" value="ECO:0007669"/>
    <property type="project" value="TreeGrafter"/>
</dbReference>
<sequence length="315" mass="33713">MKLSKVIAVLIGAGVIASAAQAQETGTLKKIKETGTITLGVRDSSIPFSYLDDKQSYQGYSIDLCLKIVTAVQKQLGLSSLKVVMNPVTSATRIPLMANGTVDLECGSTTNNVERQKQVAFAPTTFVTANRILSKKSSNIKTLADLKGKTVVSTSGTSNLKQLTTLNADQNLGINIMPAKDHAEAFLMVETGRAAAFVMDDILLASLAANSKSPADYEISKEALSVEPYGIMLRKDDAPFKKAVDTAIGNVLTSGDINRIYHKWFLQPIPPKGIALNWPISDQFKAVIAKPTDSGEPSAYAAVPEAQKAVLKKKK</sequence>
<reference evidence="9" key="2">
    <citation type="submission" date="2020-09" db="EMBL/GenBank/DDBJ databases">
        <authorList>
            <person name="Sun Q."/>
            <person name="Zhou Y."/>
        </authorList>
    </citation>
    <scope>NUCLEOTIDE SEQUENCE</scope>
    <source>
        <strain evidence="9">CGMCC 1.10998</strain>
    </source>
</reference>
<dbReference type="Proteomes" id="UP000637423">
    <property type="component" value="Unassembled WGS sequence"/>
</dbReference>